<evidence type="ECO:0000313" key="1">
    <source>
        <dbReference type="EMBL" id="KAK8561337.1"/>
    </source>
</evidence>
<proteinExistence type="predicted"/>
<organism evidence="1 2">
    <name type="scientific">Hibiscus sabdariffa</name>
    <name type="common">roselle</name>
    <dbReference type="NCBI Taxonomy" id="183260"/>
    <lineage>
        <taxon>Eukaryota</taxon>
        <taxon>Viridiplantae</taxon>
        <taxon>Streptophyta</taxon>
        <taxon>Embryophyta</taxon>
        <taxon>Tracheophyta</taxon>
        <taxon>Spermatophyta</taxon>
        <taxon>Magnoliopsida</taxon>
        <taxon>eudicotyledons</taxon>
        <taxon>Gunneridae</taxon>
        <taxon>Pentapetalae</taxon>
        <taxon>rosids</taxon>
        <taxon>malvids</taxon>
        <taxon>Malvales</taxon>
        <taxon>Malvaceae</taxon>
        <taxon>Malvoideae</taxon>
        <taxon>Hibiscus</taxon>
    </lineage>
</organism>
<accession>A0ABR2EH80</accession>
<reference evidence="1 2" key="1">
    <citation type="journal article" date="2024" name="G3 (Bethesda)">
        <title>Genome assembly of Hibiscus sabdariffa L. provides insights into metabolisms of medicinal natural products.</title>
        <authorList>
            <person name="Kim T."/>
        </authorList>
    </citation>
    <scope>NUCLEOTIDE SEQUENCE [LARGE SCALE GENOMIC DNA]</scope>
    <source>
        <strain evidence="1">TK-2024</strain>
        <tissue evidence="1">Old leaves</tissue>
    </source>
</reference>
<evidence type="ECO:0000313" key="2">
    <source>
        <dbReference type="Proteomes" id="UP001472677"/>
    </source>
</evidence>
<dbReference type="Proteomes" id="UP001472677">
    <property type="component" value="Unassembled WGS sequence"/>
</dbReference>
<protein>
    <submittedName>
        <fullName evidence="1">Uncharacterized protein</fullName>
    </submittedName>
</protein>
<keyword evidence="2" id="KW-1185">Reference proteome</keyword>
<gene>
    <name evidence="1" type="ORF">V6N12_048411</name>
</gene>
<name>A0ABR2EH80_9ROSI</name>
<dbReference type="EMBL" id="JBBPBM010000013">
    <property type="protein sequence ID" value="KAK8561337.1"/>
    <property type="molecule type" value="Genomic_DNA"/>
</dbReference>
<comment type="caution">
    <text evidence="1">The sequence shown here is derived from an EMBL/GenBank/DDBJ whole genome shotgun (WGS) entry which is preliminary data.</text>
</comment>
<sequence>MATPVTTTVKLTNFGGATATLASSTYQPAPPTINNGSVLATFDQKLLTNTPGAVVYGIGNVATWIVSWTADNEVATRILPAGIPVFWTDTWDTLQPKHAEHSVSMAGVEYVSIADVSSEGGAQTLNAIIESSRFG</sequence>